<feature type="domain" description="Solute-binding protein family 5" evidence="4">
    <location>
        <begin position="107"/>
        <end position="527"/>
    </location>
</feature>
<evidence type="ECO:0000313" key="6">
    <source>
        <dbReference type="Proteomes" id="UP001209803"/>
    </source>
</evidence>
<dbReference type="PANTHER" id="PTHR30290:SF62">
    <property type="entry name" value="OLIGOPEPTIDE ABC TRANSPORTER, PERIPLASMIC OLIGOPEPTIDE-BINDING PROTEIN"/>
    <property type="match status" value="1"/>
</dbReference>
<evidence type="ECO:0000259" key="4">
    <source>
        <dbReference type="Pfam" id="PF00496"/>
    </source>
</evidence>
<feature type="chain" id="PRO_5047313216" evidence="3">
    <location>
        <begin position="31"/>
        <end position="646"/>
    </location>
</feature>
<gene>
    <name evidence="5" type="ORF">K1718_07080</name>
</gene>
<accession>A0ABY8F6X1</accession>
<evidence type="ECO:0000256" key="1">
    <source>
        <dbReference type="ARBA" id="ARBA00004418"/>
    </source>
</evidence>
<dbReference type="SUPFAM" id="SSF53850">
    <property type="entry name" value="Periplasmic binding protein-like II"/>
    <property type="match status" value="1"/>
</dbReference>
<dbReference type="RefSeq" id="WP_265683334.1">
    <property type="nucleotide sequence ID" value="NZ_CP120863.1"/>
</dbReference>
<dbReference type="Proteomes" id="UP001209803">
    <property type="component" value="Chromosome"/>
</dbReference>
<dbReference type="Gene3D" id="3.40.190.10">
    <property type="entry name" value="Periplasmic binding protein-like II"/>
    <property type="match status" value="1"/>
</dbReference>
<evidence type="ECO:0000256" key="3">
    <source>
        <dbReference type="SAM" id="SignalP"/>
    </source>
</evidence>
<reference evidence="5 6" key="1">
    <citation type="submission" date="2023-03" db="EMBL/GenBank/DDBJ databases">
        <title>Roseibium porphyridii sp. nov. and Roseibium rhodosorbium sp. nov. isolated from marine algae, Porphyridium cruentum and Rhodosorus marinus, respectively.</title>
        <authorList>
            <person name="Lee M.W."/>
            <person name="Choi B.J."/>
            <person name="Lee J.K."/>
            <person name="Choi D.G."/>
            <person name="Baek J.H."/>
            <person name="Bayburt H."/>
            <person name="Kim J.M."/>
            <person name="Han D.M."/>
            <person name="Kim K.H."/>
            <person name="Jeon C.O."/>
        </authorList>
    </citation>
    <scope>NUCLEOTIDE SEQUENCE [LARGE SCALE GENOMIC DNA]</scope>
    <source>
        <strain evidence="5 6">KMA01</strain>
    </source>
</reference>
<protein>
    <submittedName>
        <fullName evidence="5">ABC transporter substrate-binding protein</fullName>
    </submittedName>
</protein>
<dbReference type="EMBL" id="CP120863">
    <property type="protein sequence ID" value="WFE91111.1"/>
    <property type="molecule type" value="Genomic_DNA"/>
</dbReference>
<proteinExistence type="inferred from homology"/>
<dbReference type="InterPro" id="IPR000914">
    <property type="entry name" value="SBP_5_dom"/>
</dbReference>
<sequence>MSKQRNLKSVLIGSVAMASLTMLHMGTALAADFKEAPQLAEKVKAGELPSVEERLPKSPLVMEPITSVGEYGGTLRRAILGGGDQHNIVRLIGSENLVRWSPNWSSIEPNIAESFEVSDDATTFTFKLRDGMKWSDGEPFTADDIMFWYEVLLDERLTPSKHPNFVETAGPVQVKKIDDTTVEFKFEEPNGLFLQNMAYGFGYYVVNFPKHYLAQFHIDHNPDVQKLVDAEPAAADWVQLFNLKAGPMHTPIFWQNADRPTLHPWHLKNGYGATERVVAERNPYFWKVDPDGQQLPYIDQITWDQVEDVEAILLKAFNGEIDYMARHIGRPVNLAALTDNKDRGKYDFYQVGDIPGSQTALMFNLNNADPVKNEIVNNLDFRKAVSHAVDREAINDIVYLGAGNPVQTAPHPLSPFYNEEWAKHSTSYDPEKAGALLDSIGLDKKDEDGFRLGPDGERFTLVFLVADVFGWQYPDVMELVAGYAKDVGLDFQVRASDRSRLFEIVSSGEHDAYLWNCPGGLVDAYANPDCYLPRGQAVFWAPKWAAWGADPSTGTEPPEEIKELFEIYRGVTSTADPAKQEESLVKLIDSASKQLLTVGLIQSNGAFGIARNNLRNHVDPMPIAGQLWTPAPYTSQFYFEGGDNLP</sequence>
<organism evidence="5 6">
    <name type="scientific">Roseibium porphyridii</name>
    <dbReference type="NCBI Taxonomy" id="2866279"/>
    <lineage>
        <taxon>Bacteria</taxon>
        <taxon>Pseudomonadati</taxon>
        <taxon>Pseudomonadota</taxon>
        <taxon>Alphaproteobacteria</taxon>
        <taxon>Hyphomicrobiales</taxon>
        <taxon>Stappiaceae</taxon>
        <taxon>Roseibium</taxon>
    </lineage>
</organism>
<name>A0ABY8F6X1_9HYPH</name>
<evidence type="ECO:0000256" key="2">
    <source>
        <dbReference type="ARBA" id="ARBA00005695"/>
    </source>
</evidence>
<dbReference type="PANTHER" id="PTHR30290">
    <property type="entry name" value="PERIPLASMIC BINDING COMPONENT OF ABC TRANSPORTER"/>
    <property type="match status" value="1"/>
</dbReference>
<dbReference type="PROSITE" id="PS01040">
    <property type="entry name" value="SBP_BACTERIAL_5"/>
    <property type="match status" value="1"/>
</dbReference>
<feature type="signal peptide" evidence="3">
    <location>
        <begin position="1"/>
        <end position="30"/>
    </location>
</feature>
<comment type="similarity">
    <text evidence="2">Belongs to the bacterial solute-binding protein 5 family.</text>
</comment>
<keyword evidence="3" id="KW-0732">Signal</keyword>
<comment type="subcellular location">
    <subcellularLocation>
        <location evidence="1">Periplasm</location>
    </subcellularLocation>
</comment>
<dbReference type="InterPro" id="IPR023765">
    <property type="entry name" value="SBP_5_CS"/>
</dbReference>
<dbReference type="Gene3D" id="3.10.105.10">
    <property type="entry name" value="Dipeptide-binding Protein, Domain 3"/>
    <property type="match status" value="1"/>
</dbReference>
<evidence type="ECO:0000313" key="5">
    <source>
        <dbReference type="EMBL" id="WFE91111.1"/>
    </source>
</evidence>
<dbReference type="CDD" id="cd08500">
    <property type="entry name" value="PBP2_NikA_DppA_OppA_like_4"/>
    <property type="match status" value="1"/>
</dbReference>
<keyword evidence="6" id="KW-1185">Reference proteome</keyword>
<dbReference type="InterPro" id="IPR039424">
    <property type="entry name" value="SBP_5"/>
</dbReference>
<dbReference type="Pfam" id="PF00496">
    <property type="entry name" value="SBP_bac_5"/>
    <property type="match status" value="1"/>
</dbReference>